<dbReference type="InterPro" id="IPR002791">
    <property type="entry name" value="ARMT1-like_metal-bd"/>
</dbReference>
<dbReference type="EMBL" id="VRYY01000694">
    <property type="protein sequence ID" value="MBG3878718.1"/>
    <property type="molecule type" value="Genomic_DNA"/>
</dbReference>
<dbReference type="SUPFAM" id="SSF111321">
    <property type="entry name" value="AF1104-like"/>
    <property type="match status" value="1"/>
</dbReference>
<dbReference type="RefSeq" id="WP_196610566.1">
    <property type="nucleotide sequence ID" value="NZ_VRYY01000694.1"/>
</dbReference>
<feature type="domain" description="Damage-control phosphatase ARMT1-like metal-binding" evidence="1">
    <location>
        <begin position="238"/>
        <end position="364"/>
    </location>
</feature>
<gene>
    <name evidence="2" type="ORF">FVW20_17340</name>
</gene>
<protein>
    <recommendedName>
        <fullName evidence="1">Damage-control phosphatase ARMT1-like metal-binding domain-containing protein</fullName>
    </recommendedName>
</protein>
<accession>A0ABS0J8F6</accession>
<evidence type="ECO:0000313" key="2">
    <source>
        <dbReference type="EMBL" id="MBG3878718.1"/>
    </source>
</evidence>
<reference evidence="2 3" key="1">
    <citation type="submission" date="2019-08" db="EMBL/GenBank/DDBJ databases">
        <authorList>
            <person name="Luo N."/>
        </authorList>
    </citation>
    <scope>NUCLEOTIDE SEQUENCE [LARGE SCALE GENOMIC DNA]</scope>
    <source>
        <strain evidence="2 3">NCIMB 9442</strain>
    </source>
</reference>
<name>A0ABS0J8F6_9BACT</name>
<dbReference type="Pfam" id="PF01937">
    <property type="entry name" value="ARMT1-like_dom"/>
    <property type="match status" value="1"/>
</dbReference>
<keyword evidence="3" id="KW-1185">Reference proteome</keyword>
<proteinExistence type="predicted"/>
<dbReference type="Gene3D" id="3.40.50.10880">
    <property type="entry name" value="Uncharacterised protein PF01937, DUF89, domain 3"/>
    <property type="match status" value="1"/>
</dbReference>
<evidence type="ECO:0000313" key="3">
    <source>
        <dbReference type="Proteomes" id="UP001194469"/>
    </source>
</evidence>
<comment type="caution">
    <text evidence="2">The sequence shown here is derived from an EMBL/GenBank/DDBJ whole genome shotgun (WGS) entry which is preliminary data.</text>
</comment>
<sequence length="581" mass="67735">MRKLPEFDAVRDIRLRKDPYFDAWIYNFMTENNLEHLMNPTLIATPEQLRFMVSLADDQVYVPCSDDTFRLLTAQDKPRALQEQYNRAWRIIMRLVRSATHIEKQVKRRIMQYCRHRFRLHISQHTAIPSRVVKRLTSIVLTQSGQEDPWEGRKHAANRKGRALLQDPALQRLLRRPPATLDPHRDIVDMRWELDLTELVRLLHVAMRGRRWLECPPSPLEVEQALESVGAPSAQLRLLFGPETEPRKKILYLCDGDGGVMFDLAVIRVLLRMGHQVVLALKEGFFFYAPMIWDAESDPTLKEEMESAFILHDDRVTKNDLLRHLREHRFVVISDGTRERLNLYRASVTFARAWKECDVVMAKGWRADHTFLRTSHQFTRDIVCFWCDDDGQCHIACKPRATGVRKFTEKDLTGKADEIIEAMREARQQGKAVMFYSCIIGSIPGQTKTAINVVDTFVRHLREKLDTTFIINPAEHFEEGMDGDDLMFMWERVQRSGLIDVWRFQTVEDIETSFALQERKVPSVWAGKDSTYSTGCTKEMQIALDMQKKHRELQIIGPLPDNFFRRREYGVGKYFDVGISG</sequence>
<dbReference type="Proteomes" id="UP001194469">
    <property type="component" value="Unassembled WGS sequence"/>
</dbReference>
<dbReference type="InterPro" id="IPR036075">
    <property type="entry name" value="ARMT-1-like_metal-bd_sf"/>
</dbReference>
<evidence type="ECO:0000259" key="1">
    <source>
        <dbReference type="Pfam" id="PF01937"/>
    </source>
</evidence>
<organism evidence="2 3">
    <name type="scientific">Nitratidesulfovibrio oxamicus</name>
    <dbReference type="NCBI Taxonomy" id="32016"/>
    <lineage>
        <taxon>Bacteria</taxon>
        <taxon>Pseudomonadati</taxon>
        <taxon>Thermodesulfobacteriota</taxon>
        <taxon>Desulfovibrionia</taxon>
        <taxon>Desulfovibrionales</taxon>
        <taxon>Desulfovibrionaceae</taxon>
        <taxon>Nitratidesulfovibrio</taxon>
    </lineage>
</organism>